<sequence length="216" mass="24244">MYSLDPHIHSCYSPDSLTKIEDIIAKSIDLKLDIIAISDHNTVEGSKVAVELTKNRDDILVIPSIEISSEKGHILGFGCEEKIEEGLPAQETIDKIRDQGGIAIIPHPYCYYRHGLLHKINYKTLDFDAIEVKNARFIIGYCNNKAKNISEYDNIPGLGSSDAHYVEFIGDCYTNIDCEMDIDSVLKAIKKGKVEVHGKGTSNIELSKYLFHKHIH</sequence>
<dbReference type="InterPro" id="IPR016195">
    <property type="entry name" value="Pol/histidinol_Pase-like"/>
</dbReference>
<protein>
    <submittedName>
        <fullName evidence="2">PHP domain protein</fullName>
    </submittedName>
</protein>
<comment type="caution">
    <text evidence="2">The sequence shown here is derived from an EMBL/GenBank/DDBJ whole genome shotgun (WGS) entry which is preliminary data.</text>
</comment>
<feature type="domain" description="Polymerase/histidinol phosphatase N-terminal" evidence="1">
    <location>
        <begin position="4"/>
        <end position="71"/>
    </location>
</feature>
<proteinExistence type="predicted"/>
<dbReference type="InterPro" id="IPR004013">
    <property type="entry name" value="PHP_dom"/>
</dbReference>
<dbReference type="SUPFAM" id="SSF89550">
    <property type="entry name" value="PHP domain-like"/>
    <property type="match status" value="1"/>
</dbReference>
<dbReference type="OrthoDB" id="50465at2157"/>
<dbReference type="InterPro" id="IPR052018">
    <property type="entry name" value="PHP_domain"/>
</dbReference>
<evidence type="ECO:0000313" key="2">
    <source>
        <dbReference type="EMBL" id="PWB84807.1"/>
    </source>
</evidence>
<evidence type="ECO:0000259" key="1">
    <source>
        <dbReference type="SMART" id="SM00481"/>
    </source>
</evidence>
<dbReference type="SMART" id="SM00481">
    <property type="entry name" value="POLIIIAc"/>
    <property type="match status" value="1"/>
</dbReference>
<organism evidence="2 3">
    <name type="scientific">Methanobrevibacter woesei</name>
    <dbReference type="NCBI Taxonomy" id="190976"/>
    <lineage>
        <taxon>Archaea</taxon>
        <taxon>Methanobacteriati</taxon>
        <taxon>Methanobacteriota</taxon>
        <taxon>Methanomada group</taxon>
        <taxon>Methanobacteria</taxon>
        <taxon>Methanobacteriales</taxon>
        <taxon>Methanobacteriaceae</taxon>
        <taxon>Methanobrevibacter</taxon>
    </lineage>
</organism>
<dbReference type="RefSeq" id="WP_116670350.1">
    <property type="nucleotide sequence ID" value="NZ_CALIUN010000003.1"/>
</dbReference>
<name>A0A2U1S5M9_9EURY</name>
<dbReference type="PANTHER" id="PTHR42924">
    <property type="entry name" value="EXONUCLEASE"/>
    <property type="match status" value="1"/>
</dbReference>
<dbReference type="EMBL" id="MZGU01000007">
    <property type="protein sequence ID" value="PWB84807.1"/>
    <property type="molecule type" value="Genomic_DNA"/>
</dbReference>
<dbReference type="Pfam" id="PF13263">
    <property type="entry name" value="PHP_C"/>
    <property type="match status" value="1"/>
</dbReference>
<keyword evidence="3" id="KW-1185">Reference proteome</keyword>
<dbReference type="PANTHER" id="PTHR42924:SF3">
    <property type="entry name" value="POLYMERASE_HISTIDINOL PHOSPHATASE N-TERMINAL DOMAIN-CONTAINING PROTEIN"/>
    <property type="match status" value="1"/>
</dbReference>
<dbReference type="NCBIfam" id="NF038032">
    <property type="entry name" value="CehA_McbA_metalo"/>
    <property type="match status" value="1"/>
</dbReference>
<dbReference type="GO" id="GO:0004534">
    <property type="term" value="F:5'-3' RNA exonuclease activity"/>
    <property type="evidence" value="ECO:0007669"/>
    <property type="project" value="TreeGrafter"/>
</dbReference>
<dbReference type="AlphaFoldDB" id="A0A2U1S5M9"/>
<reference evidence="2 3" key="1">
    <citation type="submission" date="2017-03" db="EMBL/GenBank/DDBJ databases">
        <title>Genome sequence of Methanobrevibacter wosei.</title>
        <authorList>
            <person name="Poehlein A."/>
            <person name="Seedorf H."/>
            <person name="Daniel R."/>
        </authorList>
    </citation>
    <scope>NUCLEOTIDE SEQUENCE [LARGE SCALE GENOMIC DNA]</scope>
    <source>
        <strain evidence="2 3">DSM 11979</strain>
    </source>
</reference>
<dbReference type="GO" id="GO:0035312">
    <property type="term" value="F:5'-3' DNA exonuclease activity"/>
    <property type="evidence" value="ECO:0007669"/>
    <property type="project" value="TreeGrafter"/>
</dbReference>
<evidence type="ECO:0000313" key="3">
    <source>
        <dbReference type="Proteomes" id="UP000245577"/>
    </source>
</evidence>
<dbReference type="Pfam" id="PF02811">
    <property type="entry name" value="PHP"/>
    <property type="match status" value="1"/>
</dbReference>
<dbReference type="Gene3D" id="3.20.20.140">
    <property type="entry name" value="Metal-dependent hydrolases"/>
    <property type="match status" value="1"/>
</dbReference>
<accession>A0A2U1S5M9</accession>
<gene>
    <name evidence="2" type="ORF">MBBWO_15730</name>
</gene>
<dbReference type="Proteomes" id="UP000245577">
    <property type="component" value="Unassembled WGS sequence"/>
</dbReference>
<dbReference type="CDD" id="cd07432">
    <property type="entry name" value="PHP_HisPPase"/>
    <property type="match status" value="1"/>
</dbReference>
<dbReference type="InterPro" id="IPR003141">
    <property type="entry name" value="Pol/His_phosphatase_N"/>
</dbReference>